<evidence type="ECO:0000313" key="2">
    <source>
        <dbReference type="Proteomes" id="UP001234297"/>
    </source>
</evidence>
<dbReference type="Proteomes" id="UP001234297">
    <property type="component" value="Chromosome 8"/>
</dbReference>
<organism evidence="1 2">
    <name type="scientific">Persea americana</name>
    <name type="common">Avocado</name>
    <dbReference type="NCBI Taxonomy" id="3435"/>
    <lineage>
        <taxon>Eukaryota</taxon>
        <taxon>Viridiplantae</taxon>
        <taxon>Streptophyta</taxon>
        <taxon>Embryophyta</taxon>
        <taxon>Tracheophyta</taxon>
        <taxon>Spermatophyta</taxon>
        <taxon>Magnoliopsida</taxon>
        <taxon>Magnoliidae</taxon>
        <taxon>Laurales</taxon>
        <taxon>Lauraceae</taxon>
        <taxon>Persea</taxon>
    </lineage>
</organism>
<accession>A0ACC2LHI1</accession>
<protein>
    <submittedName>
        <fullName evidence="1">Uncharacterized protein</fullName>
    </submittedName>
</protein>
<proteinExistence type="predicted"/>
<gene>
    <name evidence="1" type="ORF">MRB53_026195</name>
</gene>
<reference evidence="1 2" key="1">
    <citation type="journal article" date="2022" name="Hortic Res">
        <title>A haplotype resolved chromosomal level avocado genome allows analysis of novel avocado genes.</title>
        <authorList>
            <person name="Nath O."/>
            <person name="Fletcher S.J."/>
            <person name="Hayward A."/>
            <person name="Shaw L.M."/>
            <person name="Masouleh A.K."/>
            <person name="Furtado A."/>
            <person name="Henry R.J."/>
            <person name="Mitter N."/>
        </authorList>
    </citation>
    <scope>NUCLEOTIDE SEQUENCE [LARGE SCALE GENOMIC DNA]</scope>
    <source>
        <strain evidence="2">cv. Hass</strain>
    </source>
</reference>
<keyword evidence="2" id="KW-1185">Reference proteome</keyword>
<comment type="caution">
    <text evidence="1">The sequence shown here is derived from an EMBL/GenBank/DDBJ whole genome shotgun (WGS) entry which is preliminary data.</text>
</comment>
<name>A0ACC2LHI1_PERAE</name>
<sequence length="485" mass="54839">MVEKQVKMFAWWVEEDDTGVRQWLVLACWGETGTEEERKMEEDKWWICQEFRFSVLFLPLGRDGKGSVNIVDGHIADFDEVWQERARKAQEDALAAYHPNPEEVTGHLNHEVKLSLSRNESRRQLAVNRGKCVATNPIDQCWRCKQDWESNRKRLADCVVGFGRNTTGGKDGDIYVVYDSSDDDLVSPKKGTLRHAVIQDEPLWIIFSRSMMIRLTEELMVNSNKTIDGRGHQVHIRNGAGITMQFVKNVIIHGLHIHDVKAAGGGMIRDSLTHFGQRTRSDGDGISIFGSSNVWVDHVSMANCMDGMIDAVEMSTAITVSNCHFTNHNEALLFGANDHSTNDTVMQITLAFNHFGRGLVQRLPRCRFGFCHVVNNHYSRWLMYAVGGSAHPTILSQGNRFNAPNLRFCKEVTKRDFAEESEWKHWQWRSEGDLLMNGAFFVESGPPFNKKAGSKKDMLTAFSASAVVRLTQFAGALHCMKGKAC</sequence>
<dbReference type="EMBL" id="CM056816">
    <property type="protein sequence ID" value="KAJ8632859.1"/>
    <property type="molecule type" value="Genomic_DNA"/>
</dbReference>
<evidence type="ECO:0000313" key="1">
    <source>
        <dbReference type="EMBL" id="KAJ8632859.1"/>
    </source>
</evidence>